<name>A0A7J8AN28_MYOMY</name>
<organism evidence="2 3">
    <name type="scientific">Myotis myotis</name>
    <name type="common">Greater mouse-eared bat</name>
    <name type="synonym">Vespertilio myotis</name>
    <dbReference type="NCBI Taxonomy" id="51298"/>
    <lineage>
        <taxon>Eukaryota</taxon>
        <taxon>Metazoa</taxon>
        <taxon>Chordata</taxon>
        <taxon>Craniata</taxon>
        <taxon>Vertebrata</taxon>
        <taxon>Euteleostomi</taxon>
        <taxon>Mammalia</taxon>
        <taxon>Eutheria</taxon>
        <taxon>Laurasiatheria</taxon>
        <taxon>Chiroptera</taxon>
        <taxon>Yangochiroptera</taxon>
        <taxon>Vespertilionidae</taxon>
        <taxon>Myotis</taxon>
    </lineage>
</organism>
<proteinExistence type="predicted"/>
<evidence type="ECO:0000256" key="1">
    <source>
        <dbReference type="SAM" id="Phobius"/>
    </source>
</evidence>
<keyword evidence="1" id="KW-1133">Transmembrane helix</keyword>
<keyword evidence="1" id="KW-0472">Membrane</keyword>
<feature type="transmembrane region" description="Helical" evidence="1">
    <location>
        <begin position="62"/>
        <end position="82"/>
    </location>
</feature>
<reference evidence="2 3" key="1">
    <citation type="journal article" date="2020" name="Nature">
        <title>Six reference-quality genomes reveal evolution of bat adaptations.</title>
        <authorList>
            <person name="Jebb D."/>
            <person name="Huang Z."/>
            <person name="Pippel M."/>
            <person name="Hughes G.M."/>
            <person name="Lavrichenko K."/>
            <person name="Devanna P."/>
            <person name="Winkler S."/>
            <person name="Jermiin L.S."/>
            <person name="Skirmuntt E.C."/>
            <person name="Katzourakis A."/>
            <person name="Burkitt-Gray L."/>
            <person name="Ray D.A."/>
            <person name="Sullivan K.A.M."/>
            <person name="Roscito J.G."/>
            <person name="Kirilenko B.M."/>
            <person name="Davalos L.M."/>
            <person name="Corthals A.P."/>
            <person name="Power M.L."/>
            <person name="Jones G."/>
            <person name="Ransome R.D."/>
            <person name="Dechmann D.K.N."/>
            <person name="Locatelli A.G."/>
            <person name="Puechmaille S.J."/>
            <person name="Fedrigo O."/>
            <person name="Jarvis E.D."/>
            <person name="Hiller M."/>
            <person name="Vernes S.C."/>
            <person name="Myers E.W."/>
            <person name="Teeling E.C."/>
        </authorList>
    </citation>
    <scope>NUCLEOTIDE SEQUENCE [LARGE SCALE GENOMIC DNA]</scope>
    <source>
        <strain evidence="2">MMyoMyo1</strain>
        <tissue evidence="2">Flight muscle</tissue>
    </source>
</reference>
<evidence type="ECO:0000313" key="3">
    <source>
        <dbReference type="Proteomes" id="UP000527355"/>
    </source>
</evidence>
<dbReference type="Proteomes" id="UP000527355">
    <property type="component" value="Unassembled WGS sequence"/>
</dbReference>
<protein>
    <submittedName>
        <fullName evidence="2">Uncharacterized protein</fullName>
    </submittedName>
</protein>
<keyword evidence="1" id="KW-0812">Transmembrane</keyword>
<accession>A0A7J8AN28</accession>
<dbReference type="AlphaFoldDB" id="A0A7J8AN28"/>
<sequence length="124" mass="14589">MAERGKQIFPEDREMLQVKGERRRRALLEVWALKLIFCKKSDQLEGSVKKQRTTAFTNLRKAALWVTLLGPPIYAGLCIYIQEMSTLFIYHLLSMASFFKSIWTRTRERNHPCILLRTTTQINK</sequence>
<evidence type="ECO:0000313" key="2">
    <source>
        <dbReference type="EMBL" id="KAF6387626.1"/>
    </source>
</evidence>
<keyword evidence="3" id="KW-1185">Reference proteome</keyword>
<dbReference type="EMBL" id="JABWUV010000001">
    <property type="protein sequence ID" value="KAF6387626.1"/>
    <property type="molecule type" value="Genomic_DNA"/>
</dbReference>
<comment type="caution">
    <text evidence="2">The sequence shown here is derived from an EMBL/GenBank/DDBJ whole genome shotgun (WGS) entry which is preliminary data.</text>
</comment>
<gene>
    <name evidence="2" type="ORF">mMyoMyo1_008100</name>
</gene>